<protein>
    <submittedName>
        <fullName evidence="6">Glycogen debranching enzyme GlgX Isoamylase</fullName>
        <ecNumber evidence="6">3.2.1.68</ecNumber>
    </submittedName>
</protein>
<evidence type="ECO:0000256" key="3">
    <source>
        <dbReference type="ARBA" id="ARBA00023295"/>
    </source>
</evidence>
<dbReference type="InterPro" id="IPR044505">
    <property type="entry name" value="GlgX_Isoamylase_N_E_set"/>
</dbReference>
<keyword evidence="7" id="KW-1185">Reference proteome</keyword>
<name>D7GDI2_PROFC</name>
<dbReference type="SUPFAM" id="SSF51445">
    <property type="entry name" value="(Trans)glycosidases"/>
    <property type="match status" value="1"/>
</dbReference>
<dbReference type="InterPro" id="IPR006047">
    <property type="entry name" value="GH13_cat_dom"/>
</dbReference>
<evidence type="ECO:0000256" key="2">
    <source>
        <dbReference type="ARBA" id="ARBA00022801"/>
    </source>
</evidence>
<dbReference type="CAZy" id="CBM48">
    <property type="family name" value="Carbohydrate-Binding Module Family 48"/>
</dbReference>
<dbReference type="Gene3D" id="2.60.40.1180">
    <property type="entry name" value="Golgi alpha-mannosidase II"/>
    <property type="match status" value="1"/>
</dbReference>
<dbReference type="STRING" id="754252.PFREUD_10700"/>
<evidence type="ECO:0000256" key="4">
    <source>
        <dbReference type="SAM" id="MobiDB-lite"/>
    </source>
</evidence>
<dbReference type="InterPro" id="IPR014756">
    <property type="entry name" value="Ig_E-set"/>
</dbReference>
<dbReference type="InterPro" id="IPR013783">
    <property type="entry name" value="Ig-like_fold"/>
</dbReference>
<evidence type="ECO:0000259" key="5">
    <source>
        <dbReference type="SMART" id="SM00642"/>
    </source>
</evidence>
<feature type="region of interest" description="Disordered" evidence="4">
    <location>
        <begin position="733"/>
        <end position="763"/>
    </location>
</feature>
<dbReference type="CDD" id="cd02856">
    <property type="entry name" value="E_set_GDE_Isoamylase_N"/>
    <property type="match status" value="1"/>
</dbReference>
<comment type="similarity">
    <text evidence="1">Belongs to the glycosyl hydrolase 13 family.</text>
</comment>
<feature type="domain" description="Glycosyl hydrolase family 13 catalytic" evidence="5">
    <location>
        <begin position="207"/>
        <end position="602"/>
    </location>
</feature>
<dbReference type="SUPFAM" id="SSF81296">
    <property type="entry name" value="E set domains"/>
    <property type="match status" value="1"/>
</dbReference>
<dbReference type="SMART" id="SM00642">
    <property type="entry name" value="Aamy"/>
    <property type="match status" value="1"/>
</dbReference>
<dbReference type="EMBL" id="FN806773">
    <property type="protein sequence ID" value="CBL56593.1"/>
    <property type="molecule type" value="Genomic_DNA"/>
</dbReference>
<dbReference type="Gene3D" id="2.60.40.10">
    <property type="entry name" value="Immunoglobulins"/>
    <property type="match status" value="1"/>
</dbReference>
<dbReference type="eggNOG" id="COG1523">
    <property type="taxonomic scope" value="Bacteria"/>
</dbReference>
<keyword evidence="2 6" id="KW-0378">Hydrolase</keyword>
<dbReference type="GO" id="GO:0004135">
    <property type="term" value="F:amylo-alpha-1,6-glucosidase activity"/>
    <property type="evidence" value="ECO:0007669"/>
    <property type="project" value="InterPro"/>
</dbReference>
<gene>
    <name evidence="6" type="primary">glgX</name>
    <name evidence="6" type="synonym">treX</name>
    <name evidence="6" type="ordered locus">PFREUD_10700</name>
</gene>
<dbReference type="EC" id="3.2.1.68" evidence="6"/>
<evidence type="ECO:0000313" key="7">
    <source>
        <dbReference type="Proteomes" id="UP000000936"/>
    </source>
</evidence>
<feature type="compositionally biased region" description="Basic and acidic residues" evidence="4">
    <location>
        <begin position="10"/>
        <end position="21"/>
    </location>
</feature>
<dbReference type="HOGENOM" id="CLU_011725_1_1_11"/>
<dbReference type="InterPro" id="IPR011837">
    <property type="entry name" value="Glycogen_debranch_GlgX"/>
</dbReference>
<dbReference type="AlphaFoldDB" id="D7GDI2"/>
<dbReference type="InterPro" id="IPR004193">
    <property type="entry name" value="Glyco_hydro_13_N"/>
</dbReference>
<dbReference type="KEGG" id="pfr:PFREUD_10700"/>
<dbReference type="GO" id="GO:0005980">
    <property type="term" value="P:glycogen catabolic process"/>
    <property type="evidence" value="ECO:0007669"/>
    <property type="project" value="InterPro"/>
</dbReference>
<dbReference type="Proteomes" id="UP000000936">
    <property type="component" value="Chromosome"/>
</dbReference>
<organism evidence="6 7">
    <name type="scientific">Propionibacterium freudenreichii subsp. shermanii (strain ATCC 9614 / DSM 4902 / CIP 103027 / NCIMB 8099 / CIRM-BIA1)</name>
    <dbReference type="NCBI Taxonomy" id="754252"/>
    <lineage>
        <taxon>Bacteria</taxon>
        <taxon>Bacillati</taxon>
        <taxon>Actinomycetota</taxon>
        <taxon>Actinomycetes</taxon>
        <taxon>Propionibacteriales</taxon>
        <taxon>Propionibacteriaceae</taxon>
        <taxon>Propionibacterium</taxon>
    </lineage>
</organism>
<dbReference type="GO" id="GO:0019156">
    <property type="term" value="F:isoamylase activity"/>
    <property type="evidence" value="ECO:0007669"/>
    <property type="project" value="UniProtKB-EC"/>
</dbReference>
<dbReference type="PANTHER" id="PTHR43002">
    <property type="entry name" value="GLYCOGEN DEBRANCHING ENZYME"/>
    <property type="match status" value="1"/>
</dbReference>
<proteinExistence type="inferred from homology"/>
<evidence type="ECO:0000313" key="6">
    <source>
        <dbReference type="EMBL" id="CBL56593.1"/>
    </source>
</evidence>
<evidence type="ECO:0000256" key="1">
    <source>
        <dbReference type="ARBA" id="ARBA00008061"/>
    </source>
</evidence>
<sequence length="763" mass="84720">MGRSRGTTPRCREDRDAPEAHATDRVARRKYTWMTEINRSDAAHVLGAHLSADGCHFGLWAPRAERVELALVDGDGSTQRNVDMTLGGGAWSVFVPDVVAGQRYGFRVHAQWDPDQGLRANPAKLLVDPYARAITAGVDYSGPIFDHVPGSYFEPDTRDSAGSVPLSVVVADSPAPEPIAERRPLEECVIYETHVKGLTQLHPTVPEHLRGRFAGVAYPAVTEHLKSLGVNAVEFLPVHHFISEPFVMGRGLSNYWGYNSLGFFAPHAAYCSVGTEGDQVAEFKEMVTALHRAGIEVILDVVYNHTCEGNHEGPTLSFRGIDHRGYYRLTDDLRNDYDITGTGNSVNTAHADVLAMVVDSMRYWVQEMGVDGFRFDLATELIRDGEHHVDQNHDFKKLIAQDPAFKGVKMIAEPWDLGPYGYQVGNWGPGWSEWNDRFRGYMRDYWRGQVDGVDELATRLSGSADLFDHDDRPPSSSINFFDAHDGFPLRDLVTYNEKHNEANGEDNRDGSDDNRSWNCGVEGETADEVINALRHRQIRNMVATLMLSDGVPMYCAGDEMGRTQQGNNNAYCQDGPINWLRWDQMEEWGDVLDTVRTFTDLRMSTPLLHANDYRYRTEVTDPTGAGLGRYELAWMNGSSGEMGEADWHDGSRRLLGMYVSDASSVAYLSWFYSGDQPIQVQMPPAPWGESFHIVASTCEDGEVPDADLAPGDSFTMPPRTVVTMRVAVMTTAPVPDDQPVTDQEIATGDPHIPDTPQAAAPTS</sequence>
<keyword evidence="3 6" id="KW-0326">Glycosidase</keyword>
<dbReference type="CAZy" id="GH13">
    <property type="family name" value="Glycoside Hydrolase Family 13"/>
</dbReference>
<dbReference type="SUPFAM" id="SSF51011">
    <property type="entry name" value="Glycosyl hydrolase domain"/>
    <property type="match status" value="1"/>
</dbReference>
<dbReference type="InterPro" id="IPR013780">
    <property type="entry name" value="Glyco_hydro_b"/>
</dbReference>
<feature type="region of interest" description="Disordered" evidence="4">
    <location>
        <begin position="1"/>
        <end position="21"/>
    </location>
</feature>
<dbReference type="NCBIfam" id="TIGR02100">
    <property type="entry name" value="glgX_debranch"/>
    <property type="match status" value="1"/>
</dbReference>
<dbReference type="Gene3D" id="3.20.20.80">
    <property type="entry name" value="Glycosidases"/>
    <property type="match status" value="1"/>
</dbReference>
<dbReference type="CDD" id="cd11326">
    <property type="entry name" value="AmyAc_Glg_debranch"/>
    <property type="match status" value="1"/>
</dbReference>
<dbReference type="Pfam" id="PF02922">
    <property type="entry name" value="CBM_48"/>
    <property type="match status" value="1"/>
</dbReference>
<accession>D7GDI2</accession>
<dbReference type="InterPro" id="IPR017853">
    <property type="entry name" value="GH"/>
</dbReference>
<reference evidence="6 7" key="1">
    <citation type="journal article" date="2010" name="PLoS ONE">
        <title>The complete genome of Propionibacterium freudenreichii CIRM-BIA1, a hardy actinobacterium with food and probiotic applications.</title>
        <authorList>
            <person name="Falentin H."/>
            <person name="Deutsch S.M."/>
            <person name="Jan G."/>
            <person name="Loux V."/>
            <person name="Thierry A."/>
            <person name="Parayre S."/>
            <person name="Maillard M.B."/>
            <person name="Dherbecourt J."/>
            <person name="Cousin F.J."/>
            <person name="Jardin J."/>
            <person name="Siguier P."/>
            <person name="Couloux A."/>
            <person name="Barbe V."/>
            <person name="Vacherie B."/>
            <person name="Wincker P."/>
            <person name="Gibrat J.F."/>
            <person name="Gaillardin C."/>
            <person name="Lortal S."/>
        </authorList>
    </citation>
    <scope>NUCLEOTIDE SEQUENCE [LARGE SCALE GENOMIC DNA]</scope>
    <source>
        <strain evidence="7">ATCC 9614 / DSM 4902 / CIP 103027 / NCIMB 8099 / CIRM-BIA1</strain>
    </source>
</reference>